<evidence type="ECO:0000256" key="1">
    <source>
        <dbReference type="ARBA" id="ARBA00004173"/>
    </source>
</evidence>
<evidence type="ECO:0000256" key="2">
    <source>
        <dbReference type="ARBA" id="ARBA00009540"/>
    </source>
</evidence>
<evidence type="ECO:0000256" key="4">
    <source>
        <dbReference type="ARBA" id="ARBA00040604"/>
    </source>
</evidence>
<dbReference type="EMBL" id="IACT01001487">
    <property type="protein sequence ID" value="LAC20836.1"/>
    <property type="molecule type" value="mRNA"/>
</dbReference>
<accession>A0A6A7FQF4</accession>
<dbReference type="GO" id="GO:0006979">
    <property type="term" value="P:response to oxidative stress"/>
    <property type="evidence" value="ECO:0007669"/>
    <property type="project" value="TreeGrafter"/>
</dbReference>
<dbReference type="InterPro" id="IPR006571">
    <property type="entry name" value="TLDc_dom"/>
</dbReference>
<keyword evidence="3" id="KW-0496">Mitochondrion</keyword>
<dbReference type="GO" id="GO:0005634">
    <property type="term" value="C:nucleus"/>
    <property type="evidence" value="ECO:0007669"/>
    <property type="project" value="TreeGrafter"/>
</dbReference>
<proteinExistence type="evidence at transcript level"/>
<dbReference type="SMART" id="SM00584">
    <property type="entry name" value="TLDc"/>
    <property type="match status" value="1"/>
</dbReference>
<dbReference type="GO" id="GO:0005739">
    <property type="term" value="C:mitochondrion"/>
    <property type="evidence" value="ECO:0007669"/>
    <property type="project" value="UniProtKB-SubCell"/>
</dbReference>
<feature type="domain" description="TLDc" evidence="5">
    <location>
        <begin position="40"/>
        <end position="201"/>
    </location>
</feature>
<dbReference type="AlphaFoldDB" id="A0A6A7FQF4"/>
<organism evidence="6">
    <name type="scientific">Hirondellea gigas</name>
    <dbReference type="NCBI Taxonomy" id="1518452"/>
    <lineage>
        <taxon>Eukaryota</taxon>
        <taxon>Metazoa</taxon>
        <taxon>Ecdysozoa</taxon>
        <taxon>Arthropoda</taxon>
        <taxon>Crustacea</taxon>
        <taxon>Multicrustacea</taxon>
        <taxon>Malacostraca</taxon>
        <taxon>Eumalacostraca</taxon>
        <taxon>Peracarida</taxon>
        <taxon>Amphipoda</taxon>
        <taxon>Amphilochidea</taxon>
        <taxon>Lysianassida</taxon>
        <taxon>Lysianassidira</taxon>
        <taxon>Lysianassoidea</taxon>
        <taxon>Lysianassidae</taxon>
        <taxon>Hirondellea</taxon>
    </lineage>
</organism>
<name>A0A6A7FQF4_9CRUS</name>
<dbReference type="Pfam" id="PF07534">
    <property type="entry name" value="TLD"/>
    <property type="match status" value="1"/>
</dbReference>
<evidence type="ECO:0000256" key="3">
    <source>
        <dbReference type="ARBA" id="ARBA00023128"/>
    </source>
</evidence>
<comment type="similarity">
    <text evidence="2">Belongs to the OXR1 family.</text>
</comment>
<protein>
    <recommendedName>
        <fullName evidence="4">Oxidation resistance protein 1</fullName>
    </recommendedName>
</protein>
<reference evidence="6" key="1">
    <citation type="submission" date="2017-11" db="EMBL/GenBank/DDBJ databases">
        <title>The sensing device of the deep-sea amphipod.</title>
        <authorList>
            <person name="Kobayashi H."/>
            <person name="Nagahama T."/>
            <person name="Arai W."/>
            <person name="Sasagawa Y."/>
            <person name="Umeda M."/>
            <person name="Hayashi T."/>
            <person name="Nikaido I."/>
            <person name="Watanabe H."/>
            <person name="Oguri K."/>
            <person name="Kitazato H."/>
            <person name="Fujioka K."/>
            <person name="Kido Y."/>
            <person name="Takami H."/>
        </authorList>
    </citation>
    <scope>NUCLEOTIDE SEQUENCE</scope>
    <source>
        <tissue evidence="6">Whole body</tissue>
    </source>
</reference>
<dbReference type="PANTHER" id="PTHR23354">
    <property type="entry name" value="NUCLEOLAR PROTEIN 7/ESTROGEN RECEPTOR COACTIVATOR-RELATED"/>
    <property type="match status" value="1"/>
</dbReference>
<evidence type="ECO:0000313" key="6">
    <source>
        <dbReference type="EMBL" id="LAC20836.1"/>
    </source>
</evidence>
<sequence length="201" mass="22720">MALVEVGPMSEELRRALYSSTSLNSLDVETFLPDMLDPSEILDHQTYKNLYRKLPARLQGYSWRLTFSTSQQGFSLSSLYRKMQEIVDTPIMVVIQDTQQTVFGSLLSNSVKVSEGFYGTGESFIFTCHPKFEVCNWTGENTYFIKGNNESLVIGGGENFGIWLDGDLYRGRSQPCKTYNNPVLGPSEDFVIKAIECWGFV</sequence>
<dbReference type="PROSITE" id="PS51886">
    <property type="entry name" value="TLDC"/>
    <property type="match status" value="1"/>
</dbReference>
<dbReference type="PANTHER" id="PTHR23354:SF62">
    <property type="entry name" value="MUSTARD, ISOFORM V"/>
    <property type="match status" value="1"/>
</dbReference>
<evidence type="ECO:0000259" key="5">
    <source>
        <dbReference type="PROSITE" id="PS51886"/>
    </source>
</evidence>
<comment type="subcellular location">
    <subcellularLocation>
        <location evidence="1">Mitochondrion</location>
    </subcellularLocation>
</comment>